<sequence>MSMLDKIIIMLTHNDKTVPNAIEIFEENKDLPIQYWGFKDVGMEPEKMKVLCTKMREAGKTSFLEVVSYSEEECMRGAKLAVECGFDYLLGTLYYDSVAEYVKKQGLKYCPFAGKVSKSPSILEGTVEEMLAQEAAFAEKGIFGTDLLGYRYVDGDPTELSAEYIRKAKTPVVLAGSIGSEERMELVKEMNPWCFTMGSALFTKNFVKEGTFRDNLVYVVGFLKYLGIEDAVA</sequence>
<dbReference type="SUPFAM" id="SSF51366">
    <property type="entry name" value="Ribulose-phoshate binding barrel"/>
    <property type="match status" value="1"/>
</dbReference>
<dbReference type="AlphaFoldDB" id="A0A4P6LXN4"/>
<organism evidence="1 2">
    <name type="scientific">Blautia producta</name>
    <dbReference type="NCBI Taxonomy" id="33035"/>
    <lineage>
        <taxon>Bacteria</taxon>
        <taxon>Bacillati</taxon>
        <taxon>Bacillota</taxon>
        <taxon>Clostridia</taxon>
        <taxon>Lachnospirales</taxon>
        <taxon>Lachnospiraceae</taxon>
        <taxon>Blautia</taxon>
    </lineage>
</organism>
<name>A0A4P6LXN4_9FIRM</name>
<evidence type="ECO:0000313" key="2">
    <source>
        <dbReference type="Proteomes" id="UP000289794"/>
    </source>
</evidence>
<dbReference type="InterPro" id="IPR011060">
    <property type="entry name" value="RibuloseP-bd_barrel"/>
</dbReference>
<proteinExistence type="predicted"/>
<dbReference type="Proteomes" id="UP000289794">
    <property type="component" value="Chromosome"/>
</dbReference>
<dbReference type="KEGG" id="bpro:PMF13cell1_02927"/>
<protein>
    <recommendedName>
        <fullName evidence="3">4-hydroxythreonine-4-phosphate dehydrogenase</fullName>
    </recommendedName>
</protein>
<reference evidence="1 2" key="1">
    <citation type="submission" date="2019-01" db="EMBL/GenBank/DDBJ databases">
        <title>PMF-metabolizing Aryl O-demethylase.</title>
        <authorList>
            <person name="Kim M."/>
        </authorList>
    </citation>
    <scope>NUCLEOTIDE SEQUENCE [LARGE SCALE GENOMIC DNA]</scope>
    <source>
        <strain evidence="1 2">PMF1</strain>
    </source>
</reference>
<accession>A0A4P6LXN4</accession>
<gene>
    <name evidence="1" type="ORF">PMF13cell1_02927</name>
</gene>
<dbReference type="RefSeq" id="WP_243125913.1">
    <property type="nucleotide sequence ID" value="NZ_CP035945.1"/>
</dbReference>
<evidence type="ECO:0000313" key="1">
    <source>
        <dbReference type="EMBL" id="QBE97371.1"/>
    </source>
</evidence>
<dbReference type="EMBL" id="CP035945">
    <property type="protein sequence ID" value="QBE97371.1"/>
    <property type="molecule type" value="Genomic_DNA"/>
</dbReference>
<evidence type="ECO:0008006" key="3">
    <source>
        <dbReference type="Google" id="ProtNLM"/>
    </source>
</evidence>